<dbReference type="KEGG" id="amar:AMRN_1733"/>
<sequence>MGVKVNNVLDKHTLEEVNVKNGYHGDFICKTKNCNADMIFVREHEKRRLEKTIFVPSFFKLKSNKNQHDENCSFNTKGIMKVIARNSDSNILKSLDENKYEFSLQILHKPAKKSSSIEPTTDNENYNNTPTKRKTTQYVNKGTASSYIKTLKSILELRAKIEEENELASIITLKYNSKKIYWNKFFFNHTRYIEAYKLNQNSPIKYPICIHGKVSKVIKKNDKFKFDKIKLHNPYIELLSKITEMPSIELLISSEDVELDKFKNDTEILIYGQAQFSTSQLWTPLEEREQEEPKKVRFLKIELWINYNEQIMLL</sequence>
<evidence type="ECO:0000313" key="4">
    <source>
        <dbReference type="Proteomes" id="UP000224740"/>
    </source>
</evidence>
<reference evidence="4" key="1">
    <citation type="submission" date="2017-09" db="EMBL/GenBank/DDBJ databases">
        <title>Arcobacter canalis sp. nov., a new species isolated from a water canal contaminated with urban sewage.</title>
        <authorList>
            <person name="Perez-Cataluna A."/>
            <person name="Salas-Masso N."/>
            <person name="Figueras M.J."/>
        </authorList>
    </citation>
    <scope>NUCLEOTIDE SEQUENCE [LARGE SCALE GENOMIC DNA]</scope>
    <source>
        <strain evidence="4">CECT 7727</strain>
    </source>
</reference>
<dbReference type="Proteomes" id="UP000224740">
    <property type="component" value="Unassembled WGS sequence"/>
</dbReference>
<evidence type="ECO:0000256" key="1">
    <source>
        <dbReference type="SAM" id="MobiDB-lite"/>
    </source>
</evidence>
<organism evidence="2 5">
    <name type="scientific">Malaciobacter marinus</name>
    <dbReference type="NCBI Taxonomy" id="505249"/>
    <lineage>
        <taxon>Bacteria</taxon>
        <taxon>Pseudomonadati</taxon>
        <taxon>Campylobacterota</taxon>
        <taxon>Epsilonproteobacteria</taxon>
        <taxon>Campylobacterales</taxon>
        <taxon>Arcobacteraceae</taxon>
        <taxon>Malaciobacter</taxon>
    </lineage>
</organism>
<accession>A0A347TLI4</accession>
<evidence type="ECO:0000313" key="3">
    <source>
        <dbReference type="EMBL" id="PHO16201.1"/>
    </source>
</evidence>
<dbReference type="EMBL" id="NXAO01000012">
    <property type="protein sequence ID" value="PHO16201.1"/>
    <property type="molecule type" value="Genomic_DNA"/>
</dbReference>
<dbReference type="EMBL" id="CP032101">
    <property type="protein sequence ID" value="AXX87462.1"/>
    <property type="molecule type" value="Genomic_DNA"/>
</dbReference>
<reference evidence="3" key="2">
    <citation type="submission" date="2017-09" db="EMBL/GenBank/DDBJ databases">
        <authorList>
            <person name="Perez-Cataluna A."/>
            <person name="Figueras M.J."/>
            <person name="Salas-Masso N."/>
        </authorList>
    </citation>
    <scope>NUCLEOTIDE SEQUENCE</scope>
    <source>
        <strain evidence="3">CECT 7727</strain>
    </source>
</reference>
<keyword evidence="4" id="KW-1185">Reference proteome</keyword>
<gene>
    <name evidence="2" type="ORF">AMRN_1733</name>
    <name evidence="3" type="ORF">CPH92_02535</name>
</gene>
<reference evidence="2 5" key="3">
    <citation type="submission" date="2018-08" db="EMBL/GenBank/DDBJ databases">
        <title>Complete genome of the Arcobacter marinus type strain JCM 15502.</title>
        <authorList>
            <person name="Miller W.G."/>
            <person name="Yee E."/>
            <person name="Huynh S."/>
            <person name="Parker C.T."/>
        </authorList>
    </citation>
    <scope>NUCLEOTIDE SEQUENCE [LARGE SCALE GENOMIC DNA]</scope>
    <source>
        <strain evidence="2 5">JCM 15502</strain>
    </source>
</reference>
<dbReference type="Proteomes" id="UP000264693">
    <property type="component" value="Chromosome"/>
</dbReference>
<dbReference type="AlphaFoldDB" id="A0A347TLI4"/>
<feature type="region of interest" description="Disordered" evidence="1">
    <location>
        <begin position="113"/>
        <end position="133"/>
    </location>
</feature>
<proteinExistence type="predicted"/>
<protein>
    <submittedName>
        <fullName evidence="2">Uncharacterized protein</fullName>
    </submittedName>
</protein>
<evidence type="ECO:0000313" key="2">
    <source>
        <dbReference type="EMBL" id="AXX87462.1"/>
    </source>
</evidence>
<evidence type="ECO:0000313" key="5">
    <source>
        <dbReference type="Proteomes" id="UP000264693"/>
    </source>
</evidence>
<dbReference type="RefSeq" id="WP_099310221.1">
    <property type="nucleotide sequence ID" value="NZ_CP032101.1"/>
</dbReference>
<name>A0A347TLI4_9BACT</name>